<evidence type="ECO:0008006" key="4">
    <source>
        <dbReference type="Google" id="ProtNLM"/>
    </source>
</evidence>
<dbReference type="Proteomes" id="UP000609651">
    <property type="component" value="Unassembled WGS sequence"/>
</dbReference>
<feature type="signal peptide" evidence="1">
    <location>
        <begin position="1"/>
        <end position="17"/>
    </location>
</feature>
<feature type="chain" id="PRO_5046876042" description="PEP-CTERM sorting domain-containing protein" evidence="1">
    <location>
        <begin position="18"/>
        <end position="161"/>
    </location>
</feature>
<keyword evidence="3" id="KW-1185">Reference proteome</keyword>
<protein>
    <recommendedName>
        <fullName evidence="4">PEP-CTERM sorting domain-containing protein</fullName>
    </recommendedName>
</protein>
<sequence length="161" mass="16617">MKPLLLIAALSPLPASAGVSVYTDRPTFEDALNGGVLTTETFVAAGTPVPGGGFEDFRYSNLTVLGGRRSAIGNLPDGYGINLGLTGTGPTTVAEILLPGPANAVAFDLFDAFEGPDTIEFGVEIDGVYSPLLRGSNAPNSSTQFVGFVDTSRTFDTISVL</sequence>
<accession>A0ABX1VGY7</accession>
<evidence type="ECO:0000313" key="2">
    <source>
        <dbReference type="EMBL" id="NNJ27388.1"/>
    </source>
</evidence>
<keyword evidence="1" id="KW-0732">Signal</keyword>
<evidence type="ECO:0000313" key="3">
    <source>
        <dbReference type="Proteomes" id="UP000609651"/>
    </source>
</evidence>
<comment type="caution">
    <text evidence="2">The sequence shown here is derived from an EMBL/GenBank/DDBJ whole genome shotgun (WGS) entry which is preliminary data.</text>
</comment>
<dbReference type="RefSeq" id="WP_171189294.1">
    <property type="nucleotide sequence ID" value="NZ_WTPX01000148.1"/>
</dbReference>
<evidence type="ECO:0000256" key="1">
    <source>
        <dbReference type="SAM" id="SignalP"/>
    </source>
</evidence>
<gene>
    <name evidence="2" type="ORF">LzC2_34900</name>
</gene>
<name>A0ABX1VGY7_9PLAN</name>
<dbReference type="EMBL" id="WTPX01000148">
    <property type="protein sequence ID" value="NNJ27388.1"/>
    <property type="molecule type" value="Genomic_DNA"/>
</dbReference>
<proteinExistence type="predicted"/>
<reference evidence="2 3" key="1">
    <citation type="journal article" date="2020" name="Syst. Appl. Microbiol.">
        <title>Alienimonas chondri sp. nov., a novel planctomycete isolated from the biofilm of the red alga Chondrus crispus.</title>
        <authorList>
            <person name="Vitorino I."/>
            <person name="Albuquerque L."/>
            <person name="Wiegand S."/>
            <person name="Kallscheuer N."/>
            <person name="da Costa M.S."/>
            <person name="Lobo-da-Cunha A."/>
            <person name="Jogler C."/>
            <person name="Lage O.M."/>
        </authorList>
    </citation>
    <scope>NUCLEOTIDE SEQUENCE [LARGE SCALE GENOMIC DNA]</scope>
    <source>
        <strain evidence="2 3">LzC2</strain>
    </source>
</reference>
<organism evidence="2 3">
    <name type="scientific">Alienimonas chondri</name>
    <dbReference type="NCBI Taxonomy" id="2681879"/>
    <lineage>
        <taxon>Bacteria</taxon>
        <taxon>Pseudomonadati</taxon>
        <taxon>Planctomycetota</taxon>
        <taxon>Planctomycetia</taxon>
        <taxon>Planctomycetales</taxon>
        <taxon>Planctomycetaceae</taxon>
        <taxon>Alienimonas</taxon>
    </lineage>
</organism>